<evidence type="ECO:0000313" key="1">
    <source>
        <dbReference type="EMBL" id="KAK4524369.1"/>
    </source>
</evidence>
<dbReference type="CDD" id="cd02970">
    <property type="entry name" value="PRX_like2"/>
    <property type="match status" value="1"/>
</dbReference>
<proteinExistence type="predicted"/>
<comment type="caution">
    <text evidence="1">The sequence shown here is derived from an EMBL/GenBank/DDBJ whole genome shotgun (WGS) entry which is preliminary data.</text>
</comment>
<protein>
    <recommendedName>
        <fullName evidence="3">Thioredoxin domain-containing protein</fullName>
    </recommendedName>
</protein>
<dbReference type="PANTHER" id="PTHR28630:SF3">
    <property type="entry name" value="PEROXIREDOXIN-LIKE 2C"/>
    <property type="match status" value="1"/>
</dbReference>
<organism evidence="1 2">
    <name type="scientific">Galdieria yellowstonensis</name>
    <dbReference type="NCBI Taxonomy" id="3028027"/>
    <lineage>
        <taxon>Eukaryota</taxon>
        <taxon>Rhodophyta</taxon>
        <taxon>Bangiophyceae</taxon>
        <taxon>Galdieriales</taxon>
        <taxon>Galdieriaceae</taxon>
        <taxon>Galdieria</taxon>
    </lineage>
</organism>
<evidence type="ECO:0000313" key="2">
    <source>
        <dbReference type="Proteomes" id="UP001300502"/>
    </source>
</evidence>
<dbReference type="EMBL" id="JANCYU010000023">
    <property type="protein sequence ID" value="KAK4524369.1"/>
    <property type="molecule type" value="Genomic_DNA"/>
</dbReference>
<evidence type="ECO:0008006" key="3">
    <source>
        <dbReference type="Google" id="ProtNLM"/>
    </source>
</evidence>
<keyword evidence="2" id="KW-1185">Reference proteome</keyword>
<gene>
    <name evidence="1" type="ORF">GAYE_SCF03G2269</name>
</gene>
<dbReference type="InterPro" id="IPR036249">
    <property type="entry name" value="Thioredoxin-like_sf"/>
</dbReference>
<dbReference type="Proteomes" id="UP001300502">
    <property type="component" value="Unassembled WGS sequence"/>
</dbReference>
<dbReference type="InterPro" id="IPR032801">
    <property type="entry name" value="PXL2A/B/C"/>
</dbReference>
<sequence>MRLMEPMTTRGTSIREKLFGLKIYDTNGELTDASTLFPEGKCRAVAWLRHFGCVFCKQLAAELAQVYAEQENKDVGIAVVGQGSWQQARNFKAESKFPGDVYTDPELKTYEALEFTRSVKSFLQPSLLVRAYSALREGLHQGPVQGKAFQNGGVIVSKGDKVFLEYRDPAPGKHVSKQDIILACNACYEDIQK</sequence>
<dbReference type="PANTHER" id="PTHR28630">
    <property type="match status" value="1"/>
</dbReference>
<reference evidence="1 2" key="1">
    <citation type="submission" date="2022-07" db="EMBL/GenBank/DDBJ databases">
        <title>Genome-wide signatures of adaptation to extreme environments.</title>
        <authorList>
            <person name="Cho C.H."/>
            <person name="Yoon H.S."/>
        </authorList>
    </citation>
    <scope>NUCLEOTIDE SEQUENCE [LARGE SCALE GENOMIC DNA]</scope>
    <source>
        <strain evidence="1 2">108.79 E11</strain>
    </source>
</reference>
<dbReference type="AlphaFoldDB" id="A0AAV9IAJ8"/>
<name>A0AAV9IAJ8_9RHOD</name>
<dbReference type="Gene3D" id="3.40.30.10">
    <property type="entry name" value="Glutaredoxin"/>
    <property type="match status" value="1"/>
</dbReference>
<accession>A0AAV9IAJ8</accession>
<dbReference type="Pfam" id="PF13911">
    <property type="entry name" value="AhpC-TSA_2"/>
    <property type="match status" value="1"/>
</dbReference>
<dbReference type="SUPFAM" id="SSF52833">
    <property type="entry name" value="Thioredoxin-like"/>
    <property type="match status" value="1"/>
</dbReference>